<feature type="domain" description="CusB-like beta-barrel" evidence="4">
    <location>
        <begin position="222"/>
        <end position="291"/>
    </location>
</feature>
<feature type="region of interest" description="Disordered" evidence="3">
    <location>
        <begin position="362"/>
        <end position="390"/>
    </location>
</feature>
<dbReference type="Gene3D" id="1.10.287.470">
    <property type="entry name" value="Helix hairpin bin"/>
    <property type="match status" value="1"/>
</dbReference>
<proteinExistence type="inferred from homology"/>
<dbReference type="PANTHER" id="PTHR30469:SF29">
    <property type="entry name" value="BLR2860 PROTEIN"/>
    <property type="match status" value="1"/>
</dbReference>
<dbReference type="InterPro" id="IPR006143">
    <property type="entry name" value="RND_pump_MFP"/>
</dbReference>
<evidence type="ECO:0000256" key="3">
    <source>
        <dbReference type="SAM" id="MobiDB-lite"/>
    </source>
</evidence>
<dbReference type="EMBL" id="JBHRXI010000002">
    <property type="protein sequence ID" value="MFC3612833.1"/>
    <property type="molecule type" value="Genomic_DNA"/>
</dbReference>
<evidence type="ECO:0000256" key="2">
    <source>
        <dbReference type="SAM" id="Coils"/>
    </source>
</evidence>
<feature type="coiled-coil region" evidence="2">
    <location>
        <begin position="122"/>
        <end position="187"/>
    </location>
</feature>
<evidence type="ECO:0000313" key="6">
    <source>
        <dbReference type="Proteomes" id="UP001595629"/>
    </source>
</evidence>
<comment type="caution">
    <text evidence="5">The sequence shown here is derived from an EMBL/GenBank/DDBJ whole genome shotgun (WGS) entry which is preliminary data.</text>
</comment>
<gene>
    <name evidence="5" type="ORF">ACFORG_03585</name>
</gene>
<sequence>MSTPDGAKPPLRLEFTDEPGSARSKWVAGLLALALVGWMASGLILPAPPEDEAQPAVTVKPVTVAVRDSTARQVTQLFTAEGQAQPDRRAILRAETDGDVATLSAEKGDFVERGEEIARLVTREQEAQVQEAREEVARARREFENSQTLLERGVSTTDRVAAARATLASAEAKLTQAEEAVDAAVIRAPFAGRLDALDLDDGAYVSAGTEVGTILDTDPLSIVIQIPQQSLARISEGQEATVDFITGETRTGTVGYVSKDAASQTRTFRAEITVPNPGGAIASGLSVQVRIPTGQMSAHFVSPAILSLGPDGALGVKTVNDENKVVFHEVVLERAQTDGVWISGLPDTVRLITIGQGFVSDGEPVSPSVEADDTAAQGVKMPATTSGETN</sequence>
<organism evidence="5 6">
    <name type="scientific">Lutimaribacter marinistellae</name>
    <dbReference type="NCBI Taxonomy" id="1820329"/>
    <lineage>
        <taxon>Bacteria</taxon>
        <taxon>Pseudomonadati</taxon>
        <taxon>Pseudomonadota</taxon>
        <taxon>Alphaproteobacteria</taxon>
        <taxon>Rhodobacterales</taxon>
        <taxon>Roseobacteraceae</taxon>
        <taxon>Lutimaribacter</taxon>
    </lineage>
</organism>
<keyword evidence="2" id="KW-0175">Coiled coil</keyword>
<comment type="similarity">
    <text evidence="1">Belongs to the membrane fusion protein (MFP) (TC 8.A.1) family.</text>
</comment>
<evidence type="ECO:0000313" key="5">
    <source>
        <dbReference type="EMBL" id="MFC3612833.1"/>
    </source>
</evidence>
<reference evidence="6" key="1">
    <citation type="journal article" date="2019" name="Int. J. Syst. Evol. Microbiol.">
        <title>The Global Catalogue of Microorganisms (GCM) 10K type strain sequencing project: providing services to taxonomists for standard genome sequencing and annotation.</title>
        <authorList>
            <consortium name="The Broad Institute Genomics Platform"/>
            <consortium name="The Broad Institute Genome Sequencing Center for Infectious Disease"/>
            <person name="Wu L."/>
            <person name="Ma J."/>
        </authorList>
    </citation>
    <scope>NUCLEOTIDE SEQUENCE [LARGE SCALE GENOMIC DNA]</scope>
    <source>
        <strain evidence="6">KCTC 42911</strain>
    </source>
</reference>
<dbReference type="InterPro" id="IPR058792">
    <property type="entry name" value="Beta-barrel_RND_2"/>
</dbReference>
<dbReference type="Gene3D" id="2.40.30.170">
    <property type="match status" value="1"/>
</dbReference>
<evidence type="ECO:0000256" key="1">
    <source>
        <dbReference type="ARBA" id="ARBA00009477"/>
    </source>
</evidence>
<dbReference type="NCBIfam" id="TIGR01730">
    <property type="entry name" value="RND_mfp"/>
    <property type="match status" value="1"/>
</dbReference>
<dbReference type="SUPFAM" id="SSF111369">
    <property type="entry name" value="HlyD-like secretion proteins"/>
    <property type="match status" value="1"/>
</dbReference>
<dbReference type="Pfam" id="PF25954">
    <property type="entry name" value="Beta-barrel_RND_2"/>
    <property type="match status" value="1"/>
</dbReference>
<accession>A0ABV7TFF2</accession>
<dbReference type="PANTHER" id="PTHR30469">
    <property type="entry name" value="MULTIDRUG RESISTANCE PROTEIN MDTA"/>
    <property type="match status" value="1"/>
</dbReference>
<dbReference type="Gene3D" id="2.40.420.20">
    <property type="match status" value="1"/>
</dbReference>
<evidence type="ECO:0000259" key="4">
    <source>
        <dbReference type="Pfam" id="PF25954"/>
    </source>
</evidence>
<protein>
    <submittedName>
        <fullName evidence="5">Efflux RND transporter periplasmic adaptor subunit</fullName>
    </submittedName>
</protein>
<keyword evidence="6" id="KW-1185">Reference proteome</keyword>
<name>A0ABV7TFF2_9RHOB</name>
<dbReference type="RefSeq" id="WP_386734023.1">
    <property type="nucleotide sequence ID" value="NZ_JBHRXI010000002.1"/>
</dbReference>
<dbReference type="Proteomes" id="UP001595629">
    <property type="component" value="Unassembled WGS sequence"/>
</dbReference>
<dbReference type="Gene3D" id="2.40.50.100">
    <property type="match status" value="1"/>
</dbReference>